<dbReference type="STRING" id="126156.SAMN05421670_2276"/>
<dbReference type="Proteomes" id="UP000198734">
    <property type="component" value="Unassembled WGS sequence"/>
</dbReference>
<evidence type="ECO:0000313" key="3">
    <source>
        <dbReference type="Proteomes" id="UP000198734"/>
    </source>
</evidence>
<dbReference type="OrthoDB" id="2733219at2"/>
<name>A0A1I5YV31_9BACI</name>
<accession>A0A1I5YV31</accession>
<feature type="transmembrane region" description="Helical" evidence="1">
    <location>
        <begin position="12"/>
        <end position="35"/>
    </location>
</feature>
<dbReference type="AlphaFoldDB" id="A0A1I5YV31"/>
<organism evidence="2 3">
    <name type="scientific">Psychrobacillus psychrotolerans</name>
    <dbReference type="NCBI Taxonomy" id="126156"/>
    <lineage>
        <taxon>Bacteria</taxon>
        <taxon>Bacillati</taxon>
        <taxon>Bacillota</taxon>
        <taxon>Bacilli</taxon>
        <taxon>Bacillales</taxon>
        <taxon>Bacillaceae</taxon>
        <taxon>Psychrobacillus</taxon>
    </lineage>
</organism>
<sequence length="213" mass="23612">MPIGRRSNTRKKVILAGVQGLIIGVVGVLLFGLILNLANDKKVKSEEVKVTTPTDEKDKVEATSEVEGKSLPFQAKQYGMFTSKDSAMSFIGSQPSLAKASVFQVGNEFFVWSDLYVTTIPTQEAEVLPTFVKSLYVSTNTCDDPKVKKVIDLIQQENLTKNFFESIAKKEDYPADLMEIVQAISAFSDSPSILRMHVFSHYASTNNCIKLNF</sequence>
<protein>
    <submittedName>
        <fullName evidence="2">Uncharacterized protein</fullName>
    </submittedName>
</protein>
<reference evidence="3" key="1">
    <citation type="submission" date="2016-10" db="EMBL/GenBank/DDBJ databases">
        <authorList>
            <person name="Varghese N."/>
            <person name="Submissions S."/>
        </authorList>
    </citation>
    <scope>NUCLEOTIDE SEQUENCE [LARGE SCALE GENOMIC DNA]</scope>
    <source>
        <strain evidence="3">DSM 11706</strain>
    </source>
</reference>
<dbReference type="RefSeq" id="WP_093537005.1">
    <property type="nucleotide sequence ID" value="NZ_CP183885.1"/>
</dbReference>
<proteinExistence type="predicted"/>
<keyword evidence="3" id="KW-1185">Reference proteome</keyword>
<evidence type="ECO:0000256" key="1">
    <source>
        <dbReference type="SAM" id="Phobius"/>
    </source>
</evidence>
<dbReference type="EMBL" id="FOXU01000003">
    <property type="protein sequence ID" value="SFQ48111.1"/>
    <property type="molecule type" value="Genomic_DNA"/>
</dbReference>
<gene>
    <name evidence="2" type="ORF">SAMN05421670_2276</name>
</gene>
<keyword evidence="1" id="KW-1133">Transmembrane helix</keyword>
<evidence type="ECO:0000313" key="2">
    <source>
        <dbReference type="EMBL" id="SFQ48111.1"/>
    </source>
</evidence>
<keyword evidence="1" id="KW-0812">Transmembrane</keyword>
<keyword evidence="1" id="KW-0472">Membrane</keyword>